<dbReference type="AlphaFoldDB" id="A0A0H5QDB8"/>
<evidence type="ECO:0000313" key="1">
    <source>
        <dbReference type="EMBL" id="CRY94137.1"/>
    </source>
</evidence>
<proteinExistence type="predicted"/>
<sequence>MGVKVPPGFGLAAFRLSAPFGTPEFVTTIGVDLSAAGGDFVEVADQLFFAYKTTILQQTLTAYSLIGVTLTVGQDGGSSGSVESTSNVAAGLRSGTSEAAAMAVIARKNTAQMGRKGRGRMFIPGWIEVDQTLPSGEMVSSTFTALQDALDEFHDKVSNGGTGYELLRGAVLLHGDGTAPTPITSLSLVTKVGWIRKRIR</sequence>
<reference evidence="1" key="1">
    <citation type="submission" date="2015-06" db="EMBL/GenBank/DDBJ databases">
        <authorList>
            <person name="Joergensen T."/>
        </authorList>
    </citation>
    <scope>NUCLEOTIDE SEQUENCE</scope>
    <source>
        <strain evidence="1">RGRH0183</strain>
    </source>
</reference>
<name>A0A0H5QDB8_9ZZZZ</name>
<accession>A0A0H5QDB8</accession>
<dbReference type="EMBL" id="LN852868">
    <property type="protein sequence ID" value="CRY94137.1"/>
    <property type="molecule type" value="Genomic_DNA"/>
</dbReference>
<reference evidence="1" key="2">
    <citation type="submission" date="2015-07" db="EMBL/GenBank/DDBJ databases">
        <title>Plasmids, circular viruses and viroids from rat gut.</title>
        <authorList>
            <person name="Jorgensen T.J."/>
            <person name="Hansen M.A."/>
            <person name="Xu Z."/>
            <person name="Tabak M.A."/>
            <person name="Sorensen S.J."/>
            <person name="Hansen L.H."/>
        </authorList>
    </citation>
    <scope>NUCLEOTIDE SEQUENCE</scope>
    <source>
        <strain evidence="1">RGRH0183</strain>
    </source>
</reference>
<protein>
    <submittedName>
        <fullName evidence="1">Uncharacterized protein</fullName>
    </submittedName>
</protein>
<organism evidence="1">
    <name type="scientific">uncultured prokaryote</name>
    <dbReference type="NCBI Taxonomy" id="198431"/>
    <lineage>
        <taxon>unclassified sequences</taxon>
        <taxon>environmental samples</taxon>
    </lineage>
</organism>